<dbReference type="Gramene" id="GBG63943">
    <property type="protein sequence ID" value="GBG63943"/>
    <property type="gene ID" value="CBR_g39947"/>
</dbReference>
<feature type="compositionally biased region" description="Polar residues" evidence="1">
    <location>
        <begin position="275"/>
        <end position="284"/>
    </location>
</feature>
<organism evidence="2 3">
    <name type="scientific">Chara braunii</name>
    <name type="common">Braun's stonewort</name>
    <dbReference type="NCBI Taxonomy" id="69332"/>
    <lineage>
        <taxon>Eukaryota</taxon>
        <taxon>Viridiplantae</taxon>
        <taxon>Streptophyta</taxon>
        <taxon>Charophyceae</taxon>
        <taxon>Charales</taxon>
        <taxon>Characeae</taxon>
        <taxon>Chara</taxon>
    </lineage>
</organism>
<dbReference type="AlphaFoldDB" id="A0A388K1W2"/>
<evidence type="ECO:0000313" key="2">
    <source>
        <dbReference type="EMBL" id="GBG63943.1"/>
    </source>
</evidence>
<sequence>MQRRFKLGDDLLTKEDLEMLRRDEFSTVGAFATAFEKMAKKVSGLAEEEQCATFLGHFKNWEASSLTKKAAPGKKLTWGAIKEGVLEGELEQVDIFQMRQARKKRKTLDTITSDGRDFKQMIEDAVAQHDAEKEAKKKTMAAPQAQGKGKKVVVLEEEEEEEEEPEPQKLTKAQRKARNTTQGGQGSGKGQAPQAIAAPPPESSSQAAPAPCGWKGKLSLMYLIDSGPGAQSGSGNLPGVIVTAPTPRSGMTFRPPSRAGRAALAARTRSKGAPDSSQPTQDNPGPSGEKETVEIPEDEEDEDEKLRKEEDKKAEERAKKRGAKASADKKQEGKKRKYKGFEIRKQPAEEAFKCQKVEERANEQKDEEIPLLDKEMLQPKEALAGTGSETGRFEWRMPTVLTHEARPLAEDAMDEAALPMTQGETVGRQEVQESVGQAMAEAEEREEREVSQKTPPPQDMPLVAGLEDALGSWATGSGAEERVSEQMAQTDDRATCPIPPEYPQQEVTSEATAAPSSVPSHAADKMEQKKFGRCFYCKRGKSPQETCPKSLKDEADGLFSWDPSGVRRDRDGNLILKTRDGIRAQLYRQLQEDMSDQE</sequence>
<dbReference type="Proteomes" id="UP000265515">
    <property type="component" value="Unassembled WGS sequence"/>
</dbReference>
<feature type="compositionally biased region" description="Low complexity" evidence="1">
    <location>
        <begin position="190"/>
        <end position="211"/>
    </location>
</feature>
<feature type="compositionally biased region" description="Basic and acidic residues" evidence="1">
    <location>
        <begin position="304"/>
        <end position="318"/>
    </location>
</feature>
<feature type="compositionally biased region" description="Acidic residues" evidence="1">
    <location>
        <begin position="294"/>
        <end position="303"/>
    </location>
</feature>
<name>A0A388K1W2_CHABU</name>
<evidence type="ECO:0000313" key="3">
    <source>
        <dbReference type="Proteomes" id="UP000265515"/>
    </source>
</evidence>
<keyword evidence="3" id="KW-1185">Reference proteome</keyword>
<protein>
    <submittedName>
        <fullName evidence="2">Uncharacterized protein</fullName>
    </submittedName>
</protein>
<feature type="region of interest" description="Disordered" evidence="1">
    <location>
        <begin position="424"/>
        <end position="525"/>
    </location>
</feature>
<evidence type="ECO:0000256" key="1">
    <source>
        <dbReference type="SAM" id="MobiDB-lite"/>
    </source>
</evidence>
<accession>A0A388K1W2</accession>
<feature type="region of interest" description="Disordered" evidence="1">
    <location>
        <begin position="357"/>
        <end position="378"/>
    </location>
</feature>
<proteinExistence type="predicted"/>
<dbReference type="EMBL" id="BFEA01000044">
    <property type="protein sequence ID" value="GBG63943.1"/>
    <property type="molecule type" value="Genomic_DNA"/>
</dbReference>
<gene>
    <name evidence="2" type="ORF">CBR_g39947</name>
</gene>
<feature type="compositionally biased region" description="Basic and acidic residues" evidence="1">
    <location>
        <begin position="479"/>
        <end position="494"/>
    </location>
</feature>
<feature type="compositionally biased region" description="Polar residues" evidence="1">
    <location>
        <begin position="505"/>
        <end position="519"/>
    </location>
</feature>
<feature type="compositionally biased region" description="Low complexity" evidence="1">
    <location>
        <begin position="254"/>
        <end position="267"/>
    </location>
</feature>
<feature type="region of interest" description="Disordered" evidence="1">
    <location>
        <begin position="129"/>
        <end position="344"/>
    </location>
</feature>
<comment type="caution">
    <text evidence="2">The sequence shown here is derived from an EMBL/GenBank/DDBJ whole genome shotgun (WGS) entry which is preliminary data.</text>
</comment>
<reference evidence="2 3" key="1">
    <citation type="journal article" date="2018" name="Cell">
        <title>The Chara Genome: Secondary Complexity and Implications for Plant Terrestrialization.</title>
        <authorList>
            <person name="Nishiyama T."/>
            <person name="Sakayama H."/>
            <person name="Vries J.D."/>
            <person name="Buschmann H."/>
            <person name="Saint-Marcoux D."/>
            <person name="Ullrich K.K."/>
            <person name="Haas F.B."/>
            <person name="Vanderstraeten L."/>
            <person name="Becker D."/>
            <person name="Lang D."/>
            <person name="Vosolsobe S."/>
            <person name="Rombauts S."/>
            <person name="Wilhelmsson P.K.I."/>
            <person name="Janitza P."/>
            <person name="Kern R."/>
            <person name="Heyl A."/>
            <person name="Rumpler F."/>
            <person name="Villalobos L.I.A.C."/>
            <person name="Clay J.M."/>
            <person name="Skokan R."/>
            <person name="Toyoda A."/>
            <person name="Suzuki Y."/>
            <person name="Kagoshima H."/>
            <person name="Schijlen E."/>
            <person name="Tajeshwar N."/>
            <person name="Catarino B."/>
            <person name="Hetherington A.J."/>
            <person name="Saltykova A."/>
            <person name="Bonnot C."/>
            <person name="Breuninger H."/>
            <person name="Symeonidi A."/>
            <person name="Radhakrishnan G.V."/>
            <person name="Van Nieuwerburgh F."/>
            <person name="Deforce D."/>
            <person name="Chang C."/>
            <person name="Karol K.G."/>
            <person name="Hedrich R."/>
            <person name="Ulvskov P."/>
            <person name="Glockner G."/>
            <person name="Delwiche C.F."/>
            <person name="Petrasek J."/>
            <person name="Van de Peer Y."/>
            <person name="Friml J."/>
            <person name="Beilby M."/>
            <person name="Dolan L."/>
            <person name="Kohara Y."/>
            <person name="Sugano S."/>
            <person name="Fujiyama A."/>
            <person name="Delaux P.-M."/>
            <person name="Quint M."/>
            <person name="TheiBen G."/>
            <person name="Hagemann M."/>
            <person name="Harholt J."/>
            <person name="Dunand C."/>
            <person name="Zachgo S."/>
            <person name="Langdale J."/>
            <person name="Maumus F."/>
            <person name="Straeten D.V.D."/>
            <person name="Gould S.B."/>
            <person name="Rensing S.A."/>
        </authorList>
    </citation>
    <scope>NUCLEOTIDE SEQUENCE [LARGE SCALE GENOMIC DNA]</scope>
    <source>
        <strain evidence="2 3">S276</strain>
    </source>
</reference>
<feature type="compositionally biased region" description="Acidic residues" evidence="1">
    <location>
        <begin position="155"/>
        <end position="165"/>
    </location>
</feature>